<accession>A0AAV3YUB1</accession>
<keyword evidence="2" id="KW-1185">Reference proteome</keyword>
<gene>
    <name evidence="1" type="ORF">PoB_001292000</name>
</gene>
<sequence>MYKREIKQMVLKLCSGCIDREAGVHAAYMHPKSLDDAIRDILQFQFNHAAVYGSRGKKGVSDVTVRAVRSPHDYGGGWPRVVMTTVAESIHLNGVKLSLPIDPAGIPQTG</sequence>
<dbReference type="AlphaFoldDB" id="A0AAV3YUB1"/>
<comment type="caution">
    <text evidence="1">The sequence shown here is derived from an EMBL/GenBank/DDBJ whole genome shotgun (WGS) entry which is preliminary data.</text>
</comment>
<organism evidence="1 2">
    <name type="scientific">Plakobranchus ocellatus</name>
    <dbReference type="NCBI Taxonomy" id="259542"/>
    <lineage>
        <taxon>Eukaryota</taxon>
        <taxon>Metazoa</taxon>
        <taxon>Spiralia</taxon>
        <taxon>Lophotrochozoa</taxon>
        <taxon>Mollusca</taxon>
        <taxon>Gastropoda</taxon>
        <taxon>Heterobranchia</taxon>
        <taxon>Euthyneura</taxon>
        <taxon>Panpulmonata</taxon>
        <taxon>Sacoglossa</taxon>
        <taxon>Placobranchoidea</taxon>
        <taxon>Plakobranchidae</taxon>
        <taxon>Plakobranchus</taxon>
    </lineage>
</organism>
<dbReference type="EMBL" id="BLXT01001518">
    <property type="protein sequence ID" value="GFN86414.1"/>
    <property type="molecule type" value="Genomic_DNA"/>
</dbReference>
<protein>
    <submittedName>
        <fullName evidence="1">Uncharacterized protein</fullName>
    </submittedName>
</protein>
<evidence type="ECO:0000313" key="2">
    <source>
        <dbReference type="Proteomes" id="UP000735302"/>
    </source>
</evidence>
<evidence type="ECO:0000313" key="1">
    <source>
        <dbReference type="EMBL" id="GFN86414.1"/>
    </source>
</evidence>
<name>A0AAV3YUB1_9GAST</name>
<reference evidence="1 2" key="1">
    <citation type="journal article" date="2021" name="Elife">
        <title>Chloroplast acquisition without the gene transfer in kleptoplastic sea slugs, Plakobranchus ocellatus.</title>
        <authorList>
            <person name="Maeda T."/>
            <person name="Takahashi S."/>
            <person name="Yoshida T."/>
            <person name="Shimamura S."/>
            <person name="Takaki Y."/>
            <person name="Nagai Y."/>
            <person name="Toyoda A."/>
            <person name="Suzuki Y."/>
            <person name="Arimoto A."/>
            <person name="Ishii H."/>
            <person name="Satoh N."/>
            <person name="Nishiyama T."/>
            <person name="Hasebe M."/>
            <person name="Maruyama T."/>
            <person name="Minagawa J."/>
            <person name="Obokata J."/>
            <person name="Shigenobu S."/>
        </authorList>
    </citation>
    <scope>NUCLEOTIDE SEQUENCE [LARGE SCALE GENOMIC DNA]</scope>
</reference>
<proteinExistence type="predicted"/>
<dbReference type="Proteomes" id="UP000735302">
    <property type="component" value="Unassembled WGS sequence"/>
</dbReference>